<dbReference type="AlphaFoldDB" id="A0A194VFD8"/>
<evidence type="ECO:0000256" key="1">
    <source>
        <dbReference type="SAM" id="Phobius"/>
    </source>
</evidence>
<dbReference type="EMBL" id="KN714815">
    <property type="protein sequence ID" value="KUI62491.1"/>
    <property type="molecule type" value="Genomic_DNA"/>
</dbReference>
<keyword evidence="1" id="KW-0812">Transmembrane</keyword>
<evidence type="ECO:0000313" key="2">
    <source>
        <dbReference type="EMBL" id="KUI62491.1"/>
    </source>
</evidence>
<dbReference type="Proteomes" id="UP000078576">
    <property type="component" value="Unassembled WGS sequence"/>
</dbReference>
<keyword evidence="3" id="KW-1185">Reference proteome</keyword>
<protein>
    <submittedName>
        <fullName evidence="2">Uncharacterized protein</fullName>
    </submittedName>
</protein>
<sequence>MAPISLSWLASSPTAQLLTRQDDNPAVSATPVAAYLAAQWRNPNDILSVLMLLGPDVIKSAIAQLAGRAITPVAFSFGWVAYAPIALLSSFGGAELPIKFESTLLVVEPKSGHSRHTSNWILGRLWRDFNDRLDDQMKNELPHGVSPGAVHAENQRSRACVRKWRKHGQGHKPPFEALRVAVFELEDEESLREQGVPVLDFVWFMGIFIIAVQLGIATIPWAVNGQWDVFLVTAAGNLFAVINLLGIGLLGSMQNLVAASIRRSPAALGIHMKEIQAIKGRRVAEVSRQVEEQYPLLGTALIDVFFPGSMRIKKENAEEVAFWSDALEARYKENKHGIRLDRLPAEDKTEKEKRSGD</sequence>
<dbReference type="OrthoDB" id="1937642at2759"/>
<gene>
    <name evidence="2" type="ORF">VP1G_09617</name>
</gene>
<keyword evidence="1" id="KW-1133">Transmembrane helix</keyword>
<feature type="transmembrane region" description="Helical" evidence="1">
    <location>
        <begin position="229"/>
        <end position="253"/>
    </location>
</feature>
<keyword evidence="1" id="KW-0472">Membrane</keyword>
<proteinExistence type="predicted"/>
<evidence type="ECO:0000313" key="3">
    <source>
        <dbReference type="Proteomes" id="UP000078576"/>
    </source>
</evidence>
<organism evidence="2 3">
    <name type="scientific">Cytospora mali</name>
    <name type="common">Apple Valsa canker fungus</name>
    <name type="synonym">Valsa mali</name>
    <dbReference type="NCBI Taxonomy" id="578113"/>
    <lineage>
        <taxon>Eukaryota</taxon>
        <taxon>Fungi</taxon>
        <taxon>Dikarya</taxon>
        <taxon>Ascomycota</taxon>
        <taxon>Pezizomycotina</taxon>
        <taxon>Sordariomycetes</taxon>
        <taxon>Sordariomycetidae</taxon>
        <taxon>Diaporthales</taxon>
        <taxon>Cytosporaceae</taxon>
        <taxon>Cytospora</taxon>
    </lineage>
</organism>
<name>A0A194VFD8_CYTMA</name>
<dbReference type="STRING" id="694573.A0A194VFD8"/>
<accession>A0A194VFD8</accession>
<feature type="transmembrane region" description="Helical" evidence="1">
    <location>
        <begin position="201"/>
        <end position="223"/>
    </location>
</feature>
<reference evidence="3" key="1">
    <citation type="submission" date="2014-12" db="EMBL/GenBank/DDBJ databases">
        <title>Genome Sequence of Valsa Canker Pathogens Uncovers a Specific Adaption of Colonization on Woody Bark.</title>
        <authorList>
            <person name="Yin Z."/>
            <person name="Liu H."/>
            <person name="Gao X."/>
            <person name="Li Z."/>
            <person name="Song N."/>
            <person name="Ke X."/>
            <person name="Dai Q."/>
            <person name="Wu Y."/>
            <person name="Sun Y."/>
            <person name="Xu J.-R."/>
            <person name="Kang Z.K."/>
            <person name="Wang L."/>
            <person name="Huang L."/>
        </authorList>
    </citation>
    <scope>NUCLEOTIDE SEQUENCE [LARGE SCALE GENOMIC DNA]</scope>
    <source>
        <strain evidence="3">SXYL134</strain>
    </source>
</reference>